<evidence type="ECO:0000313" key="3">
    <source>
        <dbReference type="EMBL" id="JAD72180.1"/>
    </source>
</evidence>
<feature type="region of interest" description="Disordered" evidence="2">
    <location>
        <begin position="1"/>
        <end position="25"/>
    </location>
</feature>
<organism evidence="3">
    <name type="scientific">Arundo donax</name>
    <name type="common">Giant reed</name>
    <name type="synonym">Donax arundinaceus</name>
    <dbReference type="NCBI Taxonomy" id="35708"/>
    <lineage>
        <taxon>Eukaryota</taxon>
        <taxon>Viridiplantae</taxon>
        <taxon>Streptophyta</taxon>
        <taxon>Embryophyta</taxon>
        <taxon>Tracheophyta</taxon>
        <taxon>Spermatophyta</taxon>
        <taxon>Magnoliopsida</taxon>
        <taxon>Liliopsida</taxon>
        <taxon>Poales</taxon>
        <taxon>Poaceae</taxon>
        <taxon>PACMAD clade</taxon>
        <taxon>Arundinoideae</taxon>
        <taxon>Arundineae</taxon>
        <taxon>Arundo</taxon>
    </lineage>
</organism>
<sequence length="137" mass="16702">MKGRPDGRKKEKARRDKNPMSHGDTLYMNTMENYWVKREKADELKEMRKKERNDERLALETKRLELKQEVENRKIEVQRQVENRKLDVKEKELQFKQRMEDERVMNMDLSGLSERQQKFYMSLQDEIIARRERGGAL</sequence>
<keyword evidence="1" id="KW-0175">Coiled coil</keyword>
<dbReference type="EMBL" id="GBRH01225715">
    <property type="protein sequence ID" value="JAD72180.1"/>
    <property type="molecule type" value="Transcribed_RNA"/>
</dbReference>
<proteinExistence type="predicted"/>
<dbReference type="InterPro" id="IPR029466">
    <property type="entry name" value="NAM-associated_C"/>
</dbReference>
<feature type="coiled-coil region" evidence="1">
    <location>
        <begin position="49"/>
        <end position="87"/>
    </location>
</feature>
<evidence type="ECO:0000256" key="1">
    <source>
        <dbReference type="SAM" id="Coils"/>
    </source>
</evidence>
<protein>
    <submittedName>
        <fullName evidence="3">Uncharacterized protein</fullName>
    </submittedName>
</protein>
<dbReference type="AlphaFoldDB" id="A0A0A9CFN4"/>
<dbReference type="Pfam" id="PF14303">
    <property type="entry name" value="NAM-associated"/>
    <property type="match status" value="1"/>
</dbReference>
<evidence type="ECO:0000256" key="2">
    <source>
        <dbReference type="SAM" id="MobiDB-lite"/>
    </source>
</evidence>
<reference evidence="3" key="2">
    <citation type="journal article" date="2015" name="Data Brief">
        <title>Shoot transcriptome of the giant reed, Arundo donax.</title>
        <authorList>
            <person name="Barrero R.A."/>
            <person name="Guerrero F.D."/>
            <person name="Moolhuijzen P."/>
            <person name="Goolsby J.A."/>
            <person name="Tidwell J."/>
            <person name="Bellgard S.E."/>
            <person name="Bellgard M.I."/>
        </authorList>
    </citation>
    <scope>NUCLEOTIDE SEQUENCE</scope>
    <source>
        <tissue evidence="3">Shoot tissue taken approximately 20 cm above the soil surface</tissue>
    </source>
</reference>
<accession>A0A0A9CFN4</accession>
<feature type="compositionally biased region" description="Basic and acidic residues" evidence="2">
    <location>
        <begin position="1"/>
        <end position="19"/>
    </location>
</feature>
<name>A0A0A9CFN4_ARUDO</name>
<reference evidence="3" key="1">
    <citation type="submission" date="2014-09" db="EMBL/GenBank/DDBJ databases">
        <authorList>
            <person name="Magalhaes I.L.F."/>
            <person name="Oliveira U."/>
            <person name="Santos F.R."/>
            <person name="Vidigal T.H.D.A."/>
            <person name="Brescovit A.D."/>
            <person name="Santos A.J."/>
        </authorList>
    </citation>
    <scope>NUCLEOTIDE SEQUENCE</scope>
    <source>
        <tissue evidence="3">Shoot tissue taken approximately 20 cm above the soil surface</tissue>
    </source>
</reference>